<dbReference type="GO" id="GO:0016780">
    <property type="term" value="F:phosphotransferase activity, for other substituted phosphate groups"/>
    <property type="evidence" value="ECO:0007669"/>
    <property type="project" value="TreeGrafter"/>
</dbReference>
<protein>
    <submittedName>
        <fullName evidence="11">Sugar transferase</fullName>
    </submittedName>
</protein>
<evidence type="ECO:0000313" key="15">
    <source>
        <dbReference type="Proteomes" id="UP000229314"/>
    </source>
</evidence>
<reference evidence="12 15" key="2">
    <citation type="submission" date="2017-10" db="EMBL/GenBank/DDBJ databases">
        <title>Complete genome sequence of Paracoccus yeei TT13 isolated from human skin.</title>
        <authorList>
            <person name="Lee K."/>
            <person name="Lim J.Y."/>
            <person name="Hwang I."/>
        </authorList>
    </citation>
    <scope>NUCLEOTIDE SEQUENCE [LARGE SCALE GENOMIC DNA]</scope>
    <source>
        <strain evidence="12 15">TT13</strain>
    </source>
</reference>
<evidence type="ECO:0000256" key="5">
    <source>
        <dbReference type="ARBA" id="ARBA00022692"/>
    </source>
</evidence>
<name>A0A1V0GUZ8_9RHOB</name>
<evidence type="ECO:0000259" key="10">
    <source>
        <dbReference type="Pfam" id="PF02397"/>
    </source>
</evidence>
<evidence type="ECO:0000256" key="4">
    <source>
        <dbReference type="ARBA" id="ARBA00022679"/>
    </source>
</evidence>
<evidence type="ECO:0000313" key="13">
    <source>
        <dbReference type="EMBL" id="QEU08326.1"/>
    </source>
</evidence>
<evidence type="ECO:0000313" key="14">
    <source>
        <dbReference type="Proteomes" id="UP000191257"/>
    </source>
</evidence>
<dbReference type="EMBL" id="CP020442">
    <property type="protein sequence ID" value="ARC37638.1"/>
    <property type="molecule type" value="Genomic_DNA"/>
</dbReference>
<evidence type="ECO:0000256" key="9">
    <source>
        <dbReference type="SAM" id="Phobius"/>
    </source>
</evidence>
<evidence type="ECO:0000313" key="16">
    <source>
        <dbReference type="Proteomes" id="UP000324507"/>
    </source>
</evidence>
<comment type="subcellular location">
    <subcellularLocation>
        <location evidence="1">Cell membrane</location>
    </subcellularLocation>
</comment>
<keyword evidence="5 9" id="KW-0812">Transmembrane</keyword>
<dbReference type="Pfam" id="PF02397">
    <property type="entry name" value="Bac_transf"/>
    <property type="match status" value="1"/>
</dbReference>
<dbReference type="Proteomes" id="UP000324507">
    <property type="component" value="Chromosome"/>
</dbReference>
<dbReference type="KEGG" id="pye:A6J80_15800"/>
<reference evidence="14" key="1">
    <citation type="submission" date="2017-03" db="EMBL/GenBank/DDBJ databases">
        <title>FDA dAtabase for Regulatory Grade micrObial Sequences (FDA-ARGOS): Supporting development and validation of Infectious Disease Dx tests.</title>
        <authorList>
            <person name="Campos J."/>
            <person name="Goldberg B."/>
            <person name="Tallon L."/>
            <person name="Sadzewicz L."/>
            <person name="Sengamalay N."/>
            <person name="Ott S."/>
            <person name="Godinez A."/>
            <person name="Nagaraj S."/>
            <person name="Vyas G."/>
            <person name="Aluvathingal J."/>
            <person name="Nadendla S."/>
            <person name="Geyer C."/>
            <person name="Nandy P."/>
            <person name="Hobson J."/>
            <person name="Sichtig H."/>
        </authorList>
    </citation>
    <scope>NUCLEOTIDE SEQUENCE [LARGE SCALE GENOMIC DNA]</scope>
    <source>
        <strain evidence="14">FDAARGOS_252</strain>
    </source>
</reference>
<keyword evidence="4 11" id="KW-0808">Transferase</keyword>
<gene>
    <name evidence="11" type="ORF">A6J80_15800</name>
    <name evidence="13" type="ORF">FOB51_10065</name>
    <name evidence="12" type="ORF">PYTT13_11120</name>
</gene>
<reference evidence="11" key="3">
    <citation type="submission" date="2017-12" db="EMBL/GenBank/DDBJ databases">
        <title>FDA dAtabase for Regulatory Grade micrObial Sequences (FDA-ARGOS): Supporting development and validation of Infectious Disease Dx tests.</title>
        <authorList>
            <person name="Campos J."/>
            <person name="Goldberg B."/>
            <person name="Tallon L."/>
            <person name="Sadzewicz L."/>
            <person name="Sengamalay N."/>
            <person name="Ott S."/>
            <person name="Godinez A."/>
            <person name="Nagaraj S."/>
            <person name="Vyas G."/>
            <person name="Aluvathingal J."/>
            <person name="Nadendla S."/>
            <person name="Geyer C."/>
            <person name="Nandy P."/>
            <person name="Hobson J."/>
            <person name="Sichtig H."/>
        </authorList>
    </citation>
    <scope>NUCLEOTIDE SEQUENCE</scope>
    <source>
        <strain evidence="11">FDAARGOS_252</strain>
    </source>
</reference>
<dbReference type="GO" id="GO:0005886">
    <property type="term" value="C:plasma membrane"/>
    <property type="evidence" value="ECO:0007669"/>
    <property type="project" value="UniProtKB-SubCell"/>
</dbReference>
<dbReference type="GO" id="GO:0000271">
    <property type="term" value="P:polysaccharide biosynthetic process"/>
    <property type="evidence" value="ECO:0007669"/>
    <property type="project" value="UniProtKB-KW"/>
</dbReference>
<dbReference type="EMBL" id="CP044081">
    <property type="protein sequence ID" value="QEU08326.1"/>
    <property type="molecule type" value="Genomic_DNA"/>
</dbReference>
<organism evidence="11 14">
    <name type="scientific">Paracoccus yeei</name>
    <dbReference type="NCBI Taxonomy" id="147645"/>
    <lineage>
        <taxon>Bacteria</taxon>
        <taxon>Pseudomonadati</taxon>
        <taxon>Pseudomonadota</taxon>
        <taxon>Alphaproteobacteria</taxon>
        <taxon>Rhodobacterales</taxon>
        <taxon>Paracoccaceae</taxon>
        <taxon>Paracoccus</taxon>
    </lineage>
</organism>
<dbReference type="PANTHER" id="PTHR30576:SF4">
    <property type="entry name" value="UNDECAPRENYL-PHOSPHATE GALACTOSE PHOSPHOTRANSFERASE"/>
    <property type="match status" value="1"/>
</dbReference>
<proteinExistence type="inferred from homology"/>
<evidence type="ECO:0000313" key="12">
    <source>
        <dbReference type="EMBL" id="ATQ56312.1"/>
    </source>
</evidence>
<evidence type="ECO:0000256" key="1">
    <source>
        <dbReference type="ARBA" id="ARBA00004236"/>
    </source>
</evidence>
<evidence type="ECO:0000256" key="2">
    <source>
        <dbReference type="ARBA" id="ARBA00006464"/>
    </source>
</evidence>
<dbReference type="eggNOG" id="COG2148">
    <property type="taxonomic scope" value="Bacteria"/>
</dbReference>
<dbReference type="InterPro" id="IPR003362">
    <property type="entry name" value="Bact_transf"/>
</dbReference>
<keyword evidence="6 9" id="KW-1133">Transmembrane helix</keyword>
<sequence>MFYDRVKISANPRKSLSPTADLHLTGGTTSFRRQGFYASRGKRVLDVTGAIVLLIVFLPLILAVALTVGSQGKGMFFGHARVGQNGRAFRCLKFRTMVPDAEQRLRDLLERDAVARLQWQTSHKLDNDPRITRLGHFLRRTSLDELPQLWNVIRGDMSLVGPRPVTAAELVERYRDSAVAYMAVRPGLTGPWQVSGRNNISYEERVRIDRSYAISHSLGLDMTILARTVLVVLGANGK</sequence>
<dbReference type="STRING" id="147645.A6J80_15800"/>
<dbReference type="PANTHER" id="PTHR30576">
    <property type="entry name" value="COLANIC BIOSYNTHESIS UDP-GLUCOSE LIPID CARRIER TRANSFERASE"/>
    <property type="match status" value="1"/>
</dbReference>
<evidence type="ECO:0000256" key="6">
    <source>
        <dbReference type="ARBA" id="ARBA00022989"/>
    </source>
</evidence>
<evidence type="ECO:0000313" key="11">
    <source>
        <dbReference type="EMBL" id="ARC37638.1"/>
    </source>
</evidence>
<dbReference type="AlphaFoldDB" id="A0A1V0GUZ8"/>
<keyword evidence="14" id="KW-1185">Reference proteome</keyword>
<comment type="similarity">
    <text evidence="2">Belongs to the bacterial sugar transferase family.</text>
</comment>
<dbReference type="Proteomes" id="UP000191257">
    <property type="component" value="Chromosome"/>
</dbReference>
<evidence type="ECO:0000256" key="7">
    <source>
        <dbReference type="ARBA" id="ARBA00023136"/>
    </source>
</evidence>
<feature type="domain" description="Bacterial sugar transferase" evidence="10">
    <location>
        <begin position="42"/>
        <end position="233"/>
    </location>
</feature>
<dbReference type="Proteomes" id="UP000229314">
    <property type="component" value="Chromosome"/>
</dbReference>
<evidence type="ECO:0000256" key="3">
    <source>
        <dbReference type="ARBA" id="ARBA00022475"/>
    </source>
</evidence>
<dbReference type="EMBL" id="CP024422">
    <property type="protein sequence ID" value="ATQ56312.1"/>
    <property type="molecule type" value="Genomic_DNA"/>
</dbReference>
<keyword evidence="8" id="KW-0270">Exopolysaccharide synthesis</keyword>
<feature type="transmembrane region" description="Helical" evidence="9">
    <location>
        <begin position="47"/>
        <end position="68"/>
    </location>
</feature>
<dbReference type="GeneID" id="78898218"/>
<evidence type="ECO:0000256" key="8">
    <source>
        <dbReference type="ARBA" id="ARBA00023169"/>
    </source>
</evidence>
<keyword evidence="3" id="KW-1003">Cell membrane</keyword>
<reference evidence="13 16" key="4">
    <citation type="submission" date="2019-09" db="EMBL/GenBank/DDBJ databases">
        <title>FDA dAtabase for Regulatory Grade micrObial Sequences (FDA-ARGOS): Supporting development and validation of Infectious Disease Dx tests.</title>
        <authorList>
            <person name="Sciortino C."/>
            <person name="Tallon L."/>
            <person name="Sadzewicz L."/>
            <person name="Vavikolanu K."/>
            <person name="Mehta A."/>
            <person name="Aluvathingal J."/>
            <person name="Nadendla S."/>
            <person name="Nandy P."/>
            <person name="Geyer C."/>
            <person name="Yan Y."/>
            <person name="Sichtig H."/>
        </authorList>
    </citation>
    <scope>NUCLEOTIDE SEQUENCE [LARGE SCALE GENOMIC DNA]</scope>
    <source>
        <strain evidence="13 16">FDAARGOS_643</strain>
    </source>
</reference>
<dbReference type="RefSeq" id="WP_080622119.1">
    <property type="nucleotide sequence ID" value="NZ_CAJGAB010000001.1"/>
</dbReference>
<accession>A0A1V0GUZ8</accession>
<keyword evidence="7 9" id="KW-0472">Membrane</keyword>